<evidence type="ECO:0000256" key="3">
    <source>
        <dbReference type="ARBA" id="ARBA00022692"/>
    </source>
</evidence>
<keyword evidence="2" id="KW-1134">Transmembrane beta strand</keyword>
<dbReference type="Pfam" id="PF07244">
    <property type="entry name" value="POTRA"/>
    <property type="match status" value="1"/>
</dbReference>
<feature type="domain" description="POTRA" evidence="7">
    <location>
        <begin position="23"/>
        <end position="102"/>
    </location>
</feature>
<evidence type="ECO:0000256" key="4">
    <source>
        <dbReference type="ARBA" id="ARBA00022729"/>
    </source>
</evidence>
<dbReference type="AlphaFoldDB" id="A0A370DDK7"/>
<dbReference type="InterPro" id="IPR010827">
    <property type="entry name" value="BamA/TamA_POTRA"/>
</dbReference>
<evidence type="ECO:0000256" key="2">
    <source>
        <dbReference type="ARBA" id="ARBA00022452"/>
    </source>
</evidence>
<comment type="caution">
    <text evidence="8">The sequence shown here is derived from an EMBL/GenBank/DDBJ whole genome shotgun (WGS) entry which is preliminary data.</text>
</comment>
<dbReference type="Gene3D" id="2.40.160.50">
    <property type="entry name" value="membrane protein fhac: a member of the omp85/tpsb transporter family"/>
    <property type="match status" value="1"/>
</dbReference>
<protein>
    <recommendedName>
        <fullName evidence="7">POTRA domain-containing protein</fullName>
    </recommendedName>
</protein>
<accession>A0A370DDK7</accession>
<evidence type="ECO:0000313" key="8">
    <source>
        <dbReference type="EMBL" id="RDH82989.1"/>
    </source>
</evidence>
<evidence type="ECO:0000256" key="1">
    <source>
        <dbReference type="ARBA" id="ARBA00004370"/>
    </source>
</evidence>
<keyword evidence="6" id="KW-0998">Cell outer membrane</keyword>
<evidence type="ECO:0000256" key="6">
    <source>
        <dbReference type="ARBA" id="ARBA00023237"/>
    </source>
</evidence>
<dbReference type="PROSITE" id="PS51779">
    <property type="entry name" value="POTRA"/>
    <property type="match status" value="1"/>
</dbReference>
<dbReference type="GO" id="GO:0019867">
    <property type="term" value="C:outer membrane"/>
    <property type="evidence" value="ECO:0007669"/>
    <property type="project" value="InterPro"/>
</dbReference>
<evidence type="ECO:0000259" key="7">
    <source>
        <dbReference type="PROSITE" id="PS51779"/>
    </source>
</evidence>
<comment type="subcellular location">
    <subcellularLocation>
        <location evidence="1">Membrane</location>
    </subcellularLocation>
</comment>
<sequence length="426" mass="49800">MDKAKKTLWLILVFYSFNVGAVSYINNIKYKGNEVTQPSVLDREIYIEPGDELNERLIEKSRQAIMDTGLFRSVSYYLEENYTDKNESAASLVDIVFVVKEKYYLLIIPRLKIDDNEIHYGLQLKWDNVFGLNHETRIQALNRGNTQGVDETRHSFRYFYPNVNDSSYNLGFSVQRENNVDEIEEIGRFIDRQDDSFRVEVSRWLNERGRNRGYFVGSNVMYQKRFNHDLVIESNSEYLDAIILGLDVGFKDLNNYKYNRGGKEYGYKLDFSHEALSSESEFTKHRFYYRSYYRFADRPASNLNVQVKFGHSNNQVLGEDAFSLGSSNDLRGYEKKRFTGNTKFVTNVEYMFPHADHPVIRYVTFIDAGNTYDALSDVFHEALNIGAGFGLRWKIRVLVKIDLRADVGYGFTDEDYRFSFGTRHAF</sequence>
<name>A0A370DDK7_9GAMM</name>
<keyword evidence="9" id="KW-1185">Reference proteome</keyword>
<dbReference type="PANTHER" id="PTHR12815">
    <property type="entry name" value="SORTING AND ASSEMBLY MACHINERY SAMM50 PROTEIN FAMILY MEMBER"/>
    <property type="match status" value="1"/>
</dbReference>
<dbReference type="Gene3D" id="3.10.20.310">
    <property type="entry name" value="membrane protein fhac"/>
    <property type="match status" value="1"/>
</dbReference>
<proteinExistence type="predicted"/>
<evidence type="ECO:0000313" key="9">
    <source>
        <dbReference type="Proteomes" id="UP000254266"/>
    </source>
</evidence>
<dbReference type="Pfam" id="PF01103">
    <property type="entry name" value="Omp85"/>
    <property type="match status" value="1"/>
</dbReference>
<reference evidence="8 9" key="1">
    <citation type="journal article" date="2018" name="ISME J.">
        <title>Endosymbiont genomes yield clues of tubeworm success.</title>
        <authorList>
            <person name="Li Y."/>
            <person name="Liles M.R."/>
            <person name="Halanych K.M."/>
        </authorList>
    </citation>
    <scope>NUCLEOTIDE SEQUENCE [LARGE SCALE GENOMIC DNA]</scope>
    <source>
        <strain evidence="8">A1464</strain>
    </source>
</reference>
<dbReference type="PANTHER" id="PTHR12815:SF47">
    <property type="entry name" value="TRANSLOCATION AND ASSEMBLY MODULE SUBUNIT TAMA"/>
    <property type="match status" value="1"/>
</dbReference>
<dbReference type="InterPro" id="IPR000184">
    <property type="entry name" value="Bac_surfAg_D15"/>
</dbReference>
<keyword evidence="4" id="KW-0732">Signal</keyword>
<dbReference type="InterPro" id="IPR039910">
    <property type="entry name" value="D15-like"/>
</dbReference>
<keyword evidence="5" id="KW-0472">Membrane</keyword>
<gene>
    <name evidence="8" type="ORF">DIZ80_12050</name>
</gene>
<organism evidence="8 9">
    <name type="scientific">endosymbiont of Galathealinum brachiosum</name>
    <dbReference type="NCBI Taxonomy" id="2200906"/>
    <lineage>
        <taxon>Bacteria</taxon>
        <taxon>Pseudomonadati</taxon>
        <taxon>Pseudomonadota</taxon>
        <taxon>Gammaproteobacteria</taxon>
        <taxon>sulfur-oxidizing symbionts</taxon>
    </lineage>
</organism>
<dbReference type="Proteomes" id="UP000254266">
    <property type="component" value="Unassembled WGS sequence"/>
</dbReference>
<dbReference type="EMBL" id="QFXC01000011">
    <property type="protein sequence ID" value="RDH82989.1"/>
    <property type="molecule type" value="Genomic_DNA"/>
</dbReference>
<dbReference type="InterPro" id="IPR034746">
    <property type="entry name" value="POTRA"/>
</dbReference>
<evidence type="ECO:0000256" key="5">
    <source>
        <dbReference type="ARBA" id="ARBA00023136"/>
    </source>
</evidence>
<keyword evidence="3" id="KW-0812">Transmembrane</keyword>